<dbReference type="EMBL" id="DSIY01000176">
    <property type="protein sequence ID" value="HEG91234.1"/>
    <property type="molecule type" value="Genomic_DNA"/>
</dbReference>
<dbReference type="InterPro" id="IPR001967">
    <property type="entry name" value="Peptidase_S11_N"/>
</dbReference>
<protein>
    <submittedName>
        <fullName evidence="3">D-alanyl-D-alanine carboxypeptidase</fullName>
    </submittedName>
</protein>
<name>A0A831TFN3_9BACT</name>
<feature type="region of interest" description="Disordered" evidence="1">
    <location>
        <begin position="44"/>
        <end position="86"/>
    </location>
</feature>
<organism evidence="3">
    <name type="scientific">Thermorudis peleae</name>
    <dbReference type="NCBI Taxonomy" id="1382356"/>
    <lineage>
        <taxon>Bacteria</taxon>
        <taxon>Pseudomonadati</taxon>
        <taxon>Thermomicrobiota</taxon>
        <taxon>Thermomicrobia</taxon>
        <taxon>Thermomicrobia incertae sedis</taxon>
        <taxon>Thermorudis</taxon>
    </lineage>
</organism>
<dbReference type="GO" id="GO:0009002">
    <property type="term" value="F:serine-type D-Ala-D-Ala carboxypeptidase activity"/>
    <property type="evidence" value="ECO:0007669"/>
    <property type="project" value="InterPro"/>
</dbReference>
<accession>A0A831TFN3</accession>
<evidence type="ECO:0000313" key="3">
    <source>
        <dbReference type="EMBL" id="HEG91234.1"/>
    </source>
</evidence>
<keyword evidence="3" id="KW-0645">Protease</keyword>
<dbReference type="InterPro" id="IPR012338">
    <property type="entry name" value="Beta-lactam/transpept-like"/>
</dbReference>
<sequence length="446" mass="47123">MVGDSGQRREPPRRCQMRGRSLPLAPLLLALCVVLSSIWSSPGSAAPADRGPGLTATVHTAPGPGSSRLQAAPRQLATSGRAGSAQLSETARADGGGWWRQVGAALDPPQLTAKAAIAVDLTNQALLYADNPDEPLPPASTAKLVTALVAVRTLDLDEAVEIQPGDLVDPTVYANMGLAPGDRLSVKGLLTGLLVASAGDAANALARAAGQRLGAPSEAAAHQRFVAEMNRLARKLGMRRSWFVAPDGRDMPGQVVTARDLAIATEALFQEPVLERIVSLPTATVRVEGPNPREVTLYSTNQWLGLPGVHGVKTGTTPAAGQCLVAAVWRGDARVVTVVLGSQDRYADTQALLDWLDRHLAWVRVAPDGGFAPLDAALRERGLTLATSRTLLLSREDAVALELRFEAPSAHPDRAQWHQGTVVLLVRGQEVLRLPLYAADRFAPVS</sequence>
<keyword evidence="3" id="KW-0378">Hydrolase</keyword>
<comment type="caution">
    <text evidence="3">The sequence shown here is derived from an EMBL/GenBank/DDBJ whole genome shotgun (WGS) entry which is preliminary data.</text>
</comment>
<dbReference type="SUPFAM" id="SSF56601">
    <property type="entry name" value="beta-lactamase/transpeptidase-like"/>
    <property type="match status" value="1"/>
</dbReference>
<feature type="domain" description="Peptidase S11 D-alanyl-D-alanine carboxypeptidase A N-terminal" evidence="2">
    <location>
        <begin position="107"/>
        <end position="343"/>
    </location>
</feature>
<dbReference type="Gene3D" id="3.40.710.10">
    <property type="entry name" value="DD-peptidase/beta-lactamase superfamily"/>
    <property type="match status" value="1"/>
</dbReference>
<dbReference type="PANTHER" id="PTHR21581">
    <property type="entry name" value="D-ALANYL-D-ALANINE CARBOXYPEPTIDASE"/>
    <property type="match status" value="1"/>
</dbReference>
<dbReference type="PANTHER" id="PTHR21581:SF6">
    <property type="entry name" value="TRAFFICKING PROTEIN PARTICLE COMPLEX SUBUNIT 12"/>
    <property type="match status" value="1"/>
</dbReference>
<gene>
    <name evidence="3" type="ORF">ENP34_07300</name>
</gene>
<keyword evidence="3" id="KW-0121">Carboxypeptidase</keyword>
<evidence type="ECO:0000259" key="2">
    <source>
        <dbReference type="Pfam" id="PF00768"/>
    </source>
</evidence>
<proteinExistence type="predicted"/>
<dbReference type="AlphaFoldDB" id="A0A831TFN3"/>
<dbReference type="GO" id="GO:0006508">
    <property type="term" value="P:proteolysis"/>
    <property type="evidence" value="ECO:0007669"/>
    <property type="project" value="InterPro"/>
</dbReference>
<reference evidence="3" key="1">
    <citation type="journal article" date="2020" name="mSystems">
        <title>Genome- and Community-Level Interaction Insights into Carbon Utilization and Element Cycling Functions of Hydrothermarchaeota in Hydrothermal Sediment.</title>
        <authorList>
            <person name="Zhou Z."/>
            <person name="Liu Y."/>
            <person name="Xu W."/>
            <person name="Pan J."/>
            <person name="Luo Z.H."/>
            <person name="Li M."/>
        </authorList>
    </citation>
    <scope>NUCLEOTIDE SEQUENCE [LARGE SCALE GENOMIC DNA]</scope>
    <source>
        <strain evidence="3">SpSt-210</strain>
    </source>
</reference>
<dbReference type="Pfam" id="PF00768">
    <property type="entry name" value="Peptidase_S11"/>
    <property type="match status" value="1"/>
</dbReference>
<evidence type="ECO:0000256" key="1">
    <source>
        <dbReference type="SAM" id="MobiDB-lite"/>
    </source>
</evidence>